<keyword evidence="2" id="KW-1185">Reference proteome</keyword>
<evidence type="ECO:0000313" key="2">
    <source>
        <dbReference type="Proteomes" id="UP001163336"/>
    </source>
</evidence>
<organism evidence="1 2">
    <name type="scientific">Massilia varians</name>
    <dbReference type="NCBI Taxonomy" id="457921"/>
    <lineage>
        <taxon>Bacteria</taxon>
        <taxon>Pseudomonadati</taxon>
        <taxon>Pseudomonadota</taxon>
        <taxon>Betaproteobacteria</taxon>
        <taxon>Burkholderiales</taxon>
        <taxon>Oxalobacteraceae</taxon>
        <taxon>Telluria group</taxon>
        <taxon>Massilia</taxon>
    </lineage>
</organism>
<reference evidence="1" key="1">
    <citation type="submission" date="2022-11" db="EMBL/GenBank/DDBJ databases">
        <title>Isolation and characterization of PLA-degrading bacterium Massilia sp. from Antarctic soil.</title>
        <authorList>
            <person name="Sato K."/>
            <person name="Gomez-Fuentes C."/>
            <person name="Ahmad S.A."/>
            <person name="Zulkharnain A."/>
        </authorList>
    </citation>
    <scope>NUCLEOTIDE SEQUENCE</scope>
    <source>
        <strain evidence="1">N-3</strain>
    </source>
</reference>
<protein>
    <submittedName>
        <fullName evidence="1">Uncharacterized protein</fullName>
    </submittedName>
</protein>
<proteinExistence type="predicted"/>
<sequence>MDDEYDVRGLHEDALGKAAEACDDSVARRSTGRARRGAVRLVRRALTRAA</sequence>
<name>A0ABM8C338_9BURK</name>
<dbReference type="RefSeq" id="WP_281912911.1">
    <property type="nucleotide sequence ID" value="NZ_AP026966.1"/>
</dbReference>
<dbReference type="Proteomes" id="UP001163336">
    <property type="component" value="Chromosome"/>
</dbReference>
<accession>A0ABM8C338</accession>
<gene>
    <name evidence="1" type="ORF">MasN3_10980</name>
</gene>
<evidence type="ECO:0000313" key="1">
    <source>
        <dbReference type="EMBL" id="BDT57604.1"/>
    </source>
</evidence>
<dbReference type="EMBL" id="AP026966">
    <property type="protein sequence ID" value="BDT57604.1"/>
    <property type="molecule type" value="Genomic_DNA"/>
</dbReference>